<feature type="signal peptide" evidence="2">
    <location>
        <begin position="1"/>
        <end position="18"/>
    </location>
</feature>
<reference evidence="3 4" key="1">
    <citation type="submission" date="2016-11" db="EMBL/GenBank/DDBJ databases">
        <authorList>
            <person name="Jaros S."/>
            <person name="Januszkiewicz K."/>
            <person name="Wedrychowicz H."/>
        </authorList>
    </citation>
    <scope>NUCLEOTIDE SEQUENCE [LARGE SCALE GENOMIC DNA]</scope>
    <source>
        <strain evidence="3 4">CGMCC 1.10190</strain>
    </source>
</reference>
<keyword evidence="3" id="KW-0675">Receptor</keyword>
<evidence type="ECO:0000256" key="1">
    <source>
        <dbReference type="ARBA" id="ARBA00006987"/>
    </source>
</evidence>
<dbReference type="OrthoDB" id="8629394at2"/>
<dbReference type="Gene3D" id="3.40.190.150">
    <property type="entry name" value="Bordetella uptake gene, domain 1"/>
    <property type="match status" value="1"/>
</dbReference>
<dbReference type="STRING" id="658167.SAMN04488135_10377"/>
<feature type="chain" id="PRO_5012997072" evidence="2">
    <location>
        <begin position="19"/>
        <end position="316"/>
    </location>
</feature>
<organism evidence="3 4">
    <name type="scientific">Pollutimonas bauzanensis</name>
    <dbReference type="NCBI Taxonomy" id="658167"/>
    <lineage>
        <taxon>Bacteria</taxon>
        <taxon>Pseudomonadati</taxon>
        <taxon>Pseudomonadota</taxon>
        <taxon>Betaproteobacteria</taxon>
        <taxon>Burkholderiales</taxon>
        <taxon>Alcaligenaceae</taxon>
        <taxon>Pollutimonas</taxon>
    </lineage>
</organism>
<dbReference type="AlphaFoldDB" id="A0A1M5SH14"/>
<dbReference type="PANTHER" id="PTHR42928:SF5">
    <property type="entry name" value="BLR1237 PROTEIN"/>
    <property type="match status" value="1"/>
</dbReference>
<dbReference type="SUPFAM" id="SSF53850">
    <property type="entry name" value="Periplasmic binding protein-like II"/>
    <property type="match status" value="1"/>
</dbReference>
<dbReference type="PIRSF" id="PIRSF017082">
    <property type="entry name" value="YflP"/>
    <property type="match status" value="1"/>
</dbReference>
<accession>A0A1M5SH14</accession>
<dbReference type="RefSeq" id="WP_073102277.1">
    <property type="nucleotide sequence ID" value="NZ_FQXE01000003.1"/>
</dbReference>
<protein>
    <submittedName>
        <fullName evidence="3">Tripartite-type tricarboxylate transporter, receptor component TctC</fullName>
    </submittedName>
</protein>
<gene>
    <name evidence="3" type="ORF">SAMN04488135_10377</name>
</gene>
<dbReference type="Proteomes" id="UP000184226">
    <property type="component" value="Unassembled WGS sequence"/>
</dbReference>
<evidence type="ECO:0000256" key="2">
    <source>
        <dbReference type="SAM" id="SignalP"/>
    </source>
</evidence>
<sequence length="316" mass="32942">MRAFIIALFCALTLPAAAQSYPDRAIKLIAPFPAGSGTDTVARILADGMSKDLGQPIVIDNKPGAQGIIGVNAATSAAPDGYTLVILGVTTGASNVTLFKKLPYDPIKDLTPIGMIADSPIVLVAGPRFAPNSAGELYALGRKNPGKLTYAYGSGSAQVAAAKLVSMGDIKAVAVPYRGSPQALTDVMSGEVDFMFVDLSLALPQIKAGKLKALGVTTKERFSVAPDIQSINESGAPGYELSVWFALAGPAGMPDAITARISQALEKALQSPALGEKFHGLGLEAKYSDPRQFGVFLGQEISKWGDWIRQAGIPPQ</sequence>
<evidence type="ECO:0000313" key="4">
    <source>
        <dbReference type="Proteomes" id="UP000184226"/>
    </source>
</evidence>
<dbReference type="PANTHER" id="PTHR42928">
    <property type="entry name" value="TRICARBOXYLATE-BINDING PROTEIN"/>
    <property type="match status" value="1"/>
</dbReference>
<dbReference type="InterPro" id="IPR042100">
    <property type="entry name" value="Bug_dom1"/>
</dbReference>
<dbReference type="InterPro" id="IPR005064">
    <property type="entry name" value="BUG"/>
</dbReference>
<name>A0A1M5SH14_9BURK</name>
<comment type="similarity">
    <text evidence="1">Belongs to the UPF0065 (bug) family.</text>
</comment>
<dbReference type="Pfam" id="PF03401">
    <property type="entry name" value="TctC"/>
    <property type="match status" value="1"/>
</dbReference>
<dbReference type="Gene3D" id="3.40.190.10">
    <property type="entry name" value="Periplasmic binding protein-like II"/>
    <property type="match status" value="1"/>
</dbReference>
<dbReference type="CDD" id="cd13578">
    <property type="entry name" value="PBP2_Bug27"/>
    <property type="match status" value="1"/>
</dbReference>
<evidence type="ECO:0000313" key="3">
    <source>
        <dbReference type="EMBL" id="SHH37824.1"/>
    </source>
</evidence>
<keyword evidence="2" id="KW-0732">Signal</keyword>
<dbReference type="EMBL" id="FQXE01000003">
    <property type="protein sequence ID" value="SHH37824.1"/>
    <property type="molecule type" value="Genomic_DNA"/>
</dbReference>
<proteinExistence type="inferred from homology"/>
<keyword evidence="4" id="KW-1185">Reference proteome</keyword>